<dbReference type="EMBL" id="LUUG01000044">
    <property type="protein sequence ID" value="OAI08493.1"/>
    <property type="molecule type" value="Genomic_DNA"/>
</dbReference>
<accession>A0A177MT66</accession>
<evidence type="ECO:0000313" key="2">
    <source>
        <dbReference type="Proteomes" id="UP000078090"/>
    </source>
</evidence>
<dbReference type="AlphaFoldDB" id="A0A177MT66"/>
<reference evidence="1 2" key="1">
    <citation type="submission" date="2016-03" db="EMBL/GenBank/DDBJ databases">
        <authorList>
            <person name="Ploux O."/>
        </authorList>
    </citation>
    <scope>NUCLEOTIDE SEQUENCE [LARGE SCALE GENOMIC DNA]</scope>
    <source>
        <strain evidence="1 2">R-45363</strain>
    </source>
</reference>
<name>A0A177MT66_METMH</name>
<gene>
    <name evidence="1" type="ORF">A1332_06880</name>
</gene>
<evidence type="ECO:0000313" key="1">
    <source>
        <dbReference type="EMBL" id="OAI08493.1"/>
    </source>
</evidence>
<comment type="caution">
    <text evidence="1">The sequence shown here is derived from an EMBL/GenBank/DDBJ whole genome shotgun (WGS) entry which is preliminary data.</text>
</comment>
<organism evidence="1 2">
    <name type="scientific">Methylomonas methanica</name>
    <dbReference type="NCBI Taxonomy" id="421"/>
    <lineage>
        <taxon>Bacteria</taxon>
        <taxon>Pseudomonadati</taxon>
        <taxon>Pseudomonadota</taxon>
        <taxon>Gammaproteobacteria</taxon>
        <taxon>Methylococcales</taxon>
        <taxon>Methylococcaceae</taxon>
        <taxon>Methylomonas</taxon>
    </lineage>
</organism>
<sequence>MLAYILSIKVLNQRGRSATTYIPIKQPGEIGPNPITANRENTARHFIWDEFIKHAGYEIKFKNNINSL</sequence>
<protein>
    <submittedName>
        <fullName evidence="1">Uncharacterized protein</fullName>
    </submittedName>
</protein>
<proteinExistence type="predicted"/>
<dbReference type="Proteomes" id="UP000078090">
    <property type="component" value="Unassembled WGS sequence"/>
</dbReference>